<dbReference type="InterPro" id="IPR044537">
    <property type="entry name" value="Rip2-like"/>
</dbReference>
<feature type="transmembrane region" description="Helical" evidence="14">
    <location>
        <begin position="214"/>
        <end position="235"/>
    </location>
</feature>
<evidence type="ECO:0000256" key="11">
    <source>
        <dbReference type="ARBA" id="ARBA00023049"/>
    </source>
</evidence>
<feature type="region of interest" description="Disordered" evidence="13">
    <location>
        <begin position="1"/>
        <end position="53"/>
    </location>
</feature>
<sequence>MSTPESETRSAATGAGNPGEPAETGAADAVQTSGQPDGGAAAGDGADRSGSRDAGRWAFAPSPMFVLLLGITGLAGWFSWTRAEENWSDGNVVYAPFVLILGAWIVTVALHEFAHAVLAYRFGDRALRGSGYLRLNPFRYRELFAGLLLPVVYLVLGGFGMTGPAVHLDRAAVRGRARRSLVALAGIVANLLLAVALGLVVGALVPTGAVTNNYLLVGLMYVSFLAMTAALVNLLPVPGTDGFDVIAPFLPEKLARQGHTAGVFGSIAVFAVLWFPPVHTAFLDLMYRVMELVGPNRDYIGFGQLLFQFWVG</sequence>
<protein>
    <submittedName>
        <fullName evidence="15">Site-2 protease family protein</fullName>
    </submittedName>
</protein>
<keyword evidence="16" id="KW-1185">Reference proteome</keyword>
<evidence type="ECO:0000256" key="13">
    <source>
        <dbReference type="SAM" id="MobiDB-lite"/>
    </source>
</evidence>
<name>A0ABW2KC20_9ACTN</name>
<evidence type="ECO:0000256" key="12">
    <source>
        <dbReference type="ARBA" id="ARBA00023136"/>
    </source>
</evidence>
<feature type="transmembrane region" description="Helical" evidence="14">
    <location>
        <begin position="181"/>
        <end position="205"/>
    </location>
</feature>
<organism evidence="15 16">
    <name type="scientific">Marinactinospora rubrisoli</name>
    <dbReference type="NCBI Taxonomy" id="2715399"/>
    <lineage>
        <taxon>Bacteria</taxon>
        <taxon>Bacillati</taxon>
        <taxon>Actinomycetota</taxon>
        <taxon>Actinomycetes</taxon>
        <taxon>Streptosporangiales</taxon>
        <taxon>Nocardiopsidaceae</taxon>
        <taxon>Marinactinospora</taxon>
    </lineage>
</organism>
<dbReference type="PANTHER" id="PTHR35864">
    <property type="entry name" value="ZINC METALLOPROTEASE MJ0611-RELATED"/>
    <property type="match status" value="1"/>
</dbReference>
<keyword evidence="11" id="KW-0482">Metalloprotease</keyword>
<evidence type="ECO:0000256" key="10">
    <source>
        <dbReference type="ARBA" id="ARBA00022989"/>
    </source>
</evidence>
<evidence type="ECO:0000256" key="4">
    <source>
        <dbReference type="ARBA" id="ARBA00022475"/>
    </source>
</evidence>
<dbReference type="CDD" id="cd06158">
    <property type="entry name" value="S2P-M50_like_1"/>
    <property type="match status" value="1"/>
</dbReference>
<keyword evidence="6 14" id="KW-0812">Transmembrane</keyword>
<evidence type="ECO:0000313" key="15">
    <source>
        <dbReference type="EMBL" id="MFC7326811.1"/>
    </source>
</evidence>
<evidence type="ECO:0000256" key="8">
    <source>
        <dbReference type="ARBA" id="ARBA00022801"/>
    </source>
</evidence>
<evidence type="ECO:0000256" key="7">
    <source>
        <dbReference type="ARBA" id="ARBA00022723"/>
    </source>
</evidence>
<evidence type="ECO:0000256" key="3">
    <source>
        <dbReference type="ARBA" id="ARBA00007931"/>
    </source>
</evidence>
<dbReference type="GO" id="GO:0006508">
    <property type="term" value="P:proteolysis"/>
    <property type="evidence" value="ECO:0007669"/>
    <property type="project" value="UniProtKB-KW"/>
</dbReference>
<feature type="transmembrane region" description="Helical" evidence="14">
    <location>
        <begin position="57"/>
        <end position="80"/>
    </location>
</feature>
<dbReference type="Proteomes" id="UP001596540">
    <property type="component" value="Unassembled WGS sequence"/>
</dbReference>
<dbReference type="GO" id="GO:0008233">
    <property type="term" value="F:peptidase activity"/>
    <property type="evidence" value="ECO:0007669"/>
    <property type="project" value="UniProtKB-KW"/>
</dbReference>
<comment type="similarity">
    <text evidence="3">Belongs to the peptidase M50B family.</text>
</comment>
<gene>
    <name evidence="15" type="ORF">ACFQRF_03565</name>
</gene>
<reference evidence="16" key="1">
    <citation type="journal article" date="2019" name="Int. J. Syst. Evol. Microbiol.">
        <title>The Global Catalogue of Microorganisms (GCM) 10K type strain sequencing project: providing services to taxonomists for standard genome sequencing and annotation.</title>
        <authorList>
            <consortium name="The Broad Institute Genomics Platform"/>
            <consortium name="The Broad Institute Genome Sequencing Center for Infectious Disease"/>
            <person name="Wu L."/>
            <person name="Ma J."/>
        </authorList>
    </citation>
    <scope>NUCLEOTIDE SEQUENCE [LARGE SCALE GENOMIC DNA]</scope>
    <source>
        <strain evidence="16">CGMCC 4.7382</strain>
    </source>
</reference>
<dbReference type="PANTHER" id="PTHR35864:SF1">
    <property type="entry name" value="ZINC METALLOPROTEASE YWHC-RELATED"/>
    <property type="match status" value="1"/>
</dbReference>
<dbReference type="EMBL" id="JBHTBH010000001">
    <property type="protein sequence ID" value="MFC7326811.1"/>
    <property type="molecule type" value="Genomic_DNA"/>
</dbReference>
<feature type="transmembrane region" description="Helical" evidence="14">
    <location>
        <begin position="143"/>
        <end position="161"/>
    </location>
</feature>
<evidence type="ECO:0000256" key="14">
    <source>
        <dbReference type="SAM" id="Phobius"/>
    </source>
</evidence>
<evidence type="ECO:0000313" key="16">
    <source>
        <dbReference type="Proteomes" id="UP001596540"/>
    </source>
</evidence>
<accession>A0ABW2KC20</accession>
<keyword evidence="7" id="KW-0479">Metal-binding</keyword>
<evidence type="ECO:0000256" key="1">
    <source>
        <dbReference type="ARBA" id="ARBA00001947"/>
    </source>
</evidence>
<feature type="compositionally biased region" description="Polar residues" evidence="13">
    <location>
        <begin position="1"/>
        <end position="11"/>
    </location>
</feature>
<evidence type="ECO:0000256" key="5">
    <source>
        <dbReference type="ARBA" id="ARBA00022670"/>
    </source>
</evidence>
<feature type="transmembrane region" description="Helical" evidence="14">
    <location>
        <begin position="263"/>
        <end position="287"/>
    </location>
</feature>
<comment type="subcellular location">
    <subcellularLocation>
        <location evidence="2">Cell membrane</location>
        <topology evidence="2">Multi-pass membrane protein</topology>
    </subcellularLocation>
</comment>
<proteinExistence type="inferred from homology"/>
<keyword evidence="8" id="KW-0378">Hydrolase</keyword>
<dbReference type="InterPro" id="IPR052348">
    <property type="entry name" value="Metallopeptidase_M50B"/>
</dbReference>
<evidence type="ECO:0000256" key="6">
    <source>
        <dbReference type="ARBA" id="ARBA00022692"/>
    </source>
</evidence>
<feature type="transmembrane region" description="Helical" evidence="14">
    <location>
        <begin position="92"/>
        <end position="122"/>
    </location>
</feature>
<keyword evidence="12 14" id="KW-0472">Membrane</keyword>
<evidence type="ECO:0000256" key="9">
    <source>
        <dbReference type="ARBA" id="ARBA00022833"/>
    </source>
</evidence>
<evidence type="ECO:0000256" key="2">
    <source>
        <dbReference type="ARBA" id="ARBA00004651"/>
    </source>
</evidence>
<comment type="caution">
    <text evidence="15">The sequence shown here is derived from an EMBL/GenBank/DDBJ whole genome shotgun (WGS) entry which is preliminary data.</text>
</comment>
<keyword evidence="10 14" id="KW-1133">Transmembrane helix</keyword>
<dbReference type="RefSeq" id="WP_379868724.1">
    <property type="nucleotide sequence ID" value="NZ_JBHTBH010000001.1"/>
</dbReference>
<keyword evidence="9" id="KW-0862">Zinc</keyword>
<keyword evidence="4" id="KW-1003">Cell membrane</keyword>
<keyword evidence="5 15" id="KW-0645">Protease</keyword>
<comment type="cofactor">
    <cofactor evidence="1">
        <name>Zn(2+)</name>
        <dbReference type="ChEBI" id="CHEBI:29105"/>
    </cofactor>
</comment>